<dbReference type="Pfam" id="PF13160">
    <property type="entry name" value="DUF3995"/>
    <property type="match status" value="1"/>
</dbReference>
<dbReference type="STRING" id="1126833.VN24_16915"/>
<keyword evidence="3" id="KW-1185">Reference proteome</keyword>
<reference evidence="3" key="2">
    <citation type="submission" date="2015-03" db="EMBL/GenBank/DDBJ databases">
        <title>Genome sequence of Paenibacillus beijingensis strain DSM 24997T.</title>
        <authorList>
            <person name="Kwak Y."/>
            <person name="Shin J.-H."/>
        </authorList>
    </citation>
    <scope>NUCLEOTIDE SEQUENCE [LARGE SCALE GENOMIC DNA]</scope>
    <source>
        <strain evidence="3">DSM 24997</strain>
    </source>
</reference>
<dbReference type="RefSeq" id="WP_045671352.1">
    <property type="nucleotide sequence ID" value="NZ_CP011058.1"/>
</dbReference>
<feature type="transmembrane region" description="Helical" evidence="1">
    <location>
        <begin position="45"/>
        <end position="69"/>
    </location>
</feature>
<feature type="transmembrane region" description="Helical" evidence="1">
    <location>
        <begin position="81"/>
        <end position="100"/>
    </location>
</feature>
<dbReference type="KEGG" id="pbj:VN24_16915"/>
<feature type="transmembrane region" description="Helical" evidence="1">
    <location>
        <begin position="6"/>
        <end position="24"/>
    </location>
</feature>
<accession>A0A0D5NKP7</accession>
<protein>
    <submittedName>
        <fullName evidence="2">Membrane protein</fullName>
    </submittedName>
</protein>
<dbReference type="AlphaFoldDB" id="A0A0D5NKP7"/>
<keyword evidence="1" id="KW-0472">Membrane</keyword>
<proteinExistence type="predicted"/>
<dbReference type="Proteomes" id="UP000032633">
    <property type="component" value="Chromosome"/>
</dbReference>
<reference evidence="2 3" key="1">
    <citation type="journal article" date="2015" name="J. Biotechnol.">
        <title>Complete genome sequence of Paenibacillus beijingensis 7188(T) (=DSM 24997(T)), a novel rhizobacterium from jujube garden soil.</title>
        <authorList>
            <person name="Kwak Y."/>
            <person name="Shin J.H."/>
        </authorList>
    </citation>
    <scope>NUCLEOTIDE SEQUENCE [LARGE SCALE GENOMIC DNA]</scope>
    <source>
        <strain evidence="2 3">DSM 24997</strain>
    </source>
</reference>
<dbReference type="EMBL" id="CP011058">
    <property type="protein sequence ID" value="AJY75924.1"/>
    <property type="molecule type" value="Genomic_DNA"/>
</dbReference>
<keyword evidence="1" id="KW-1133">Transmembrane helix</keyword>
<dbReference type="HOGENOM" id="CLU_125898_0_0_9"/>
<dbReference type="PATRIC" id="fig|1126833.4.peg.3709"/>
<dbReference type="OrthoDB" id="8590912at2"/>
<organism evidence="2 3">
    <name type="scientific">Paenibacillus beijingensis</name>
    <dbReference type="NCBI Taxonomy" id="1126833"/>
    <lineage>
        <taxon>Bacteria</taxon>
        <taxon>Bacillati</taxon>
        <taxon>Bacillota</taxon>
        <taxon>Bacilli</taxon>
        <taxon>Bacillales</taxon>
        <taxon>Paenibacillaceae</taxon>
        <taxon>Paenibacillus</taxon>
    </lineage>
</organism>
<name>A0A0D5NKP7_9BACL</name>
<evidence type="ECO:0000313" key="2">
    <source>
        <dbReference type="EMBL" id="AJY75924.1"/>
    </source>
</evidence>
<keyword evidence="1" id="KW-0812">Transmembrane</keyword>
<gene>
    <name evidence="2" type="ORF">VN24_16915</name>
</gene>
<sequence>MAGFMMFSSAIILGLISLLHYYWAFGGRWGVHVVMYAREGEHQPAHYPGAAATIIVATLILLAGFLLPIQGGYVPSIEANLWTRSGCIVCAFVFVVRAIGEFKYLGFFKRVRHSAFSKYDTWLYSPLCLYLGITFVLILV</sequence>
<evidence type="ECO:0000256" key="1">
    <source>
        <dbReference type="SAM" id="Phobius"/>
    </source>
</evidence>
<evidence type="ECO:0000313" key="3">
    <source>
        <dbReference type="Proteomes" id="UP000032633"/>
    </source>
</evidence>
<feature type="transmembrane region" description="Helical" evidence="1">
    <location>
        <begin position="121"/>
        <end position="139"/>
    </location>
</feature>
<dbReference type="InterPro" id="IPR025058">
    <property type="entry name" value="DUF3995"/>
</dbReference>